<feature type="domain" description="Glycosyltransferase 2-like" evidence="1">
    <location>
        <begin position="6"/>
        <end position="154"/>
    </location>
</feature>
<comment type="caution">
    <text evidence="2">The sequence shown here is derived from an EMBL/GenBank/DDBJ whole genome shotgun (WGS) entry which is preliminary data.</text>
</comment>
<dbReference type="CDD" id="cd00761">
    <property type="entry name" value="Glyco_tranf_GTA_type"/>
    <property type="match status" value="1"/>
</dbReference>
<dbReference type="PANTHER" id="PTHR22916:SF64">
    <property type="entry name" value="TRANSFERASE, PUTATIVE-RELATED"/>
    <property type="match status" value="1"/>
</dbReference>
<reference evidence="2 3" key="1">
    <citation type="journal article" date="2016" name="Nat. Commun.">
        <title>Thousands of microbial genomes shed light on interconnected biogeochemical processes in an aquifer system.</title>
        <authorList>
            <person name="Anantharaman K."/>
            <person name="Brown C.T."/>
            <person name="Hug L.A."/>
            <person name="Sharon I."/>
            <person name="Castelle C.J."/>
            <person name="Probst A.J."/>
            <person name="Thomas B.C."/>
            <person name="Singh A."/>
            <person name="Wilkins M.J."/>
            <person name="Karaoz U."/>
            <person name="Brodie E.L."/>
            <person name="Williams K.H."/>
            <person name="Hubbard S.S."/>
            <person name="Banfield J.F."/>
        </authorList>
    </citation>
    <scope>NUCLEOTIDE SEQUENCE [LARGE SCALE GENOMIC DNA]</scope>
</reference>
<proteinExistence type="predicted"/>
<dbReference type="Pfam" id="PF00535">
    <property type="entry name" value="Glycos_transf_2"/>
    <property type="match status" value="1"/>
</dbReference>
<sequence>MDKKVSIIIPVYNEEKYLDRCLTSLLGQSYMDTEIIVVDDASTDSSKNIIKKYPVKYFYQNHGGPAKAKNLGAKHATGEILAFADGDMYYDQNYIENLIQPILANQAVGTFSKEVYVANPENIWSQCYNLNLNLDIHRKVGLDFPTEFIGFRTILKREFLKIGGFDNIGYEEDLSLFPKLKKHALSSEKAISYHYNPDTIPDVFLTARWVGRGNKYNVILSLARLVKYSLPTSIVVGFYKSLKYKKPNFFVFKIIWDFGVFVGIVNSLTTNQHAK</sequence>
<dbReference type="PANTHER" id="PTHR22916">
    <property type="entry name" value="GLYCOSYLTRANSFERASE"/>
    <property type="match status" value="1"/>
</dbReference>
<organism evidence="2 3">
    <name type="scientific">Candidatus Ryanbacteria bacterium RIFCSPLOWO2_02_FULL_47_14</name>
    <dbReference type="NCBI Taxonomy" id="1802129"/>
    <lineage>
        <taxon>Bacteria</taxon>
        <taxon>Candidatus Ryaniibacteriota</taxon>
    </lineage>
</organism>
<protein>
    <recommendedName>
        <fullName evidence="1">Glycosyltransferase 2-like domain-containing protein</fullName>
    </recommendedName>
</protein>
<evidence type="ECO:0000259" key="1">
    <source>
        <dbReference type="Pfam" id="PF00535"/>
    </source>
</evidence>
<dbReference type="Gene3D" id="3.90.550.10">
    <property type="entry name" value="Spore Coat Polysaccharide Biosynthesis Protein SpsA, Chain A"/>
    <property type="match status" value="1"/>
</dbReference>
<evidence type="ECO:0000313" key="3">
    <source>
        <dbReference type="Proteomes" id="UP000177954"/>
    </source>
</evidence>
<dbReference type="InterPro" id="IPR029044">
    <property type="entry name" value="Nucleotide-diphossugar_trans"/>
</dbReference>
<name>A0A1G2H1Y6_9BACT</name>
<dbReference type="InterPro" id="IPR001173">
    <property type="entry name" value="Glyco_trans_2-like"/>
</dbReference>
<gene>
    <name evidence="2" type="ORF">A3J04_03620</name>
</gene>
<dbReference type="Proteomes" id="UP000177954">
    <property type="component" value="Unassembled WGS sequence"/>
</dbReference>
<evidence type="ECO:0000313" key="2">
    <source>
        <dbReference type="EMBL" id="OGZ56369.1"/>
    </source>
</evidence>
<dbReference type="EMBL" id="MHNZ01000018">
    <property type="protein sequence ID" value="OGZ56369.1"/>
    <property type="molecule type" value="Genomic_DNA"/>
</dbReference>
<accession>A0A1G2H1Y6</accession>
<dbReference type="SUPFAM" id="SSF53448">
    <property type="entry name" value="Nucleotide-diphospho-sugar transferases"/>
    <property type="match status" value="1"/>
</dbReference>
<dbReference type="STRING" id="1802129.A3J04_03620"/>
<dbReference type="AlphaFoldDB" id="A0A1G2H1Y6"/>